<dbReference type="InterPro" id="IPR001647">
    <property type="entry name" value="HTH_TetR"/>
</dbReference>
<name>A0A1I0KLC0_9ACTN</name>
<evidence type="ECO:0000313" key="6">
    <source>
        <dbReference type="Proteomes" id="UP000199361"/>
    </source>
</evidence>
<gene>
    <name evidence="5" type="ORF">SAMN05421811_108327</name>
</gene>
<keyword evidence="2" id="KW-0238">DNA-binding</keyword>
<evidence type="ECO:0000256" key="2">
    <source>
        <dbReference type="ARBA" id="ARBA00023125"/>
    </source>
</evidence>
<accession>A0A1I0KLC0</accession>
<dbReference type="OrthoDB" id="2356263at2"/>
<evidence type="ECO:0000256" key="1">
    <source>
        <dbReference type="ARBA" id="ARBA00023015"/>
    </source>
</evidence>
<dbReference type="PANTHER" id="PTHR30055">
    <property type="entry name" value="HTH-TYPE TRANSCRIPTIONAL REGULATOR RUTR"/>
    <property type="match status" value="1"/>
</dbReference>
<dbReference type="InterPro" id="IPR050109">
    <property type="entry name" value="HTH-type_TetR-like_transc_reg"/>
</dbReference>
<dbReference type="EMBL" id="FOHX01000008">
    <property type="protein sequence ID" value="SEU25797.1"/>
    <property type="molecule type" value="Genomic_DNA"/>
</dbReference>
<proteinExistence type="predicted"/>
<dbReference type="Pfam" id="PF00440">
    <property type="entry name" value="TetR_N"/>
    <property type="match status" value="1"/>
</dbReference>
<organism evidence="5 6">
    <name type="scientific">Nonomuraea wenchangensis</name>
    <dbReference type="NCBI Taxonomy" id="568860"/>
    <lineage>
        <taxon>Bacteria</taxon>
        <taxon>Bacillati</taxon>
        <taxon>Actinomycetota</taxon>
        <taxon>Actinomycetes</taxon>
        <taxon>Streptosporangiales</taxon>
        <taxon>Streptosporangiaceae</taxon>
        <taxon>Nonomuraea</taxon>
    </lineage>
</organism>
<dbReference type="Proteomes" id="UP000199361">
    <property type="component" value="Unassembled WGS sequence"/>
</dbReference>
<reference evidence="5 6" key="1">
    <citation type="submission" date="2016-10" db="EMBL/GenBank/DDBJ databases">
        <authorList>
            <person name="de Groot N.N."/>
        </authorList>
    </citation>
    <scope>NUCLEOTIDE SEQUENCE [LARGE SCALE GENOMIC DNA]</scope>
    <source>
        <strain evidence="5 6">CGMCC 4.5598</strain>
    </source>
</reference>
<keyword evidence="1" id="KW-0805">Transcription regulation</keyword>
<dbReference type="AlphaFoldDB" id="A0A1I0KLC0"/>
<dbReference type="PANTHER" id="PTHR30055:SF234">
    <property type="entry name" value="HTH-TYPE TRANSCRIPTIONAL REGULATOR BETI"/>
    <property type="match status" value="1"/>
</dbReference>
<sequence>MNVSTAVPAPSSRPSPRSLRARDKLMRTAERLYAEHGFAGVSMRMIREAAGQRNNSAVQYHFSSRDELIVAILEQHAAAVERHRSRLVAVLEARGQASPREWIACVVEPGIEHHVELGTPSWYGRFLAQAVVEPGLREHARRAYTCTPSFQRLDRLHPSAGAGRDTELTERHAAMIRLLLVHMSADLETELAAGQATRDEAERAWRRLGDNLVTAVLGLSSALLPG</sequence>
<dbReference type="GO" id="GO:0003700">
    <property type="term" value="F:DNA-binding transcription factor activity"/>
    <property type="evidence" value="ECO:0007669"/>
    <property type="project" value="TreeGrafter"/>
</dbReference>
<dbReference type="RefSeq" id="WP_091086073.1">
    <property type="nucleotide sequence ID" value="NZ_FOHX01000008.1"/>
</dbReference>
<evidence type="ECO:0000313" key="5">
    <source>
        <dbReference type="EMBL" id="SEU25797.1"/>
    </source>
</evidence>
<keyword evidence="3" id="KW-0804">Transcription</keyword>
<dbReference type="GO" id="GO:0000976">
    <property type="term" value="F:transcription cis-regulatory region binding"/>
    <property type="evidence" value="ECO:0007669"/>
    <property type="project" value="TreeGrafter"/>
</dbReference>
<dbReference type="InterPro" id="IPR009057">
    <property type="entry name" value="Homeodomain-like_sf"/>
</dbReference>
<keyword evidence="6" id="KW-1185">Reference proteome</keyword>
<dbReference type="STRING" id="568860.SAMN05421811_108327"/>
<evidence type="ECO:0000259" key="4">
    <source>
        <dbReference type="Pfam" id="PF00440"/>
    </source>
</evidence>
<dbReference type="SUPFAM" id="SSF46689">
    <property type="entry name" value="Homeodomain-like"/>
    <property type="match status" value="1"/>
</dbReference>
<protein>
    <submittedName>
        <fullName evidence="5">Transcriptional regulator, TetR family</fullName>
    </submittedName>
</protein>
<evidence type="ECO:0000256" key="3">
    <source>
        <dbReference type="ARBA" id="ARBA00023163"/>
    </source>
</evidence>
<dbReference type="Gene3D" id="1.10.357.10">
    <property type="entry name" value="Tetracycline Repressor, domain 2"/>
    <property type="match status" value="1"/>
</dbReference>
<feature type="domain" description="HTH tetR-type" evidence="4">
    <location>
        <begin position="26"/>
        <end position="72"/>
    </location>
</feature>